<keyword evidence="2" id="KW-1185">Reference proteome</keyword>
<comment type="caution">
    <text evidence="1">The sequence shown here is derived from an EMBL/GenBank/DDBJ whole genome shotgun (WGS) entry which is preliminary data.</text>
</comment>
<gene>
    <name evidence="1" type="ORF">RF11_11039</name>
</gene>
<evidence type="ECO:0000313" key="1">
    <source>
        <dbReference type="EMBL" id="KII69396.1"/>
    </source>
</evidence>
<dbReference type="AlphaFoldDB" id="A0A0C2MQ57"/>
<accession>A0A0C2MQ57</accession>
<sequence>MSTIRKFRSDMFLPDYFLSSYCQVDYFRSIVNLSDPVLMDFDVEVRGRLKSNTLYVKFKSAKEMMNFCMTYEGKTEIIQKTNHIYFRTSFSSISFLNRDDHCIVTNNIIVKPSQNSIPYYDLHSYFHPIIPKLIVSKGDHYKVYLNSLEERLQVIFKKEYRFMDLYVEHFPFYKKYFWKRSTNGLLVKGFPQTVTVAERKSFLSKYPHHYLNVDIYKNEIFVSDESAYMQLIQEPLFYAQPQIDLDGVQMFLRDNEIPNKEVRQARDSFYIKFDPCMLKKFQFLNMSEYKGLRIFVDVFNSPKIWADDYRFARSIVNRIVAVSNPMSINKEHKSYSNSFDGSLNSHLLRNKICISGKTMTIFPAEQKAKIVDCVKPPRCSILLFD</sequence>
<proteinExistence type="predicted"/>
<evidence type="ECO:0000313" key="2">
    <source>
        <dbReference type="Proteomes" id="UP000031668"/>
    </source>
</evidence>
<name>A0A0C2MQ57_THEKT</name>
<reference evidence="1 2" key="1">
    <citation type="journal article" date="2014" name="Genome Biol. Evol.">
        <title>The genome of the myxosporean Thelohanellus kitauei shows adaptations to nutrient acquisition within its fish host.</title>
        <authorList>
            <person name="Yang Y."/>
            <person name="Xiong J."/>
            <person name="Zhou Z."/>
            <person name="Huo F."/>
            <person name="Miao W."/>
            <person name="Ran C."/>
            <person name="Liu Y."/>
            <person name="Zhang J."/>
            <person name="Feng J."/>
            <person name="Wang M."/>
            <person name="Wang M."/>
            <person name="Wang L."/>
            <person name="Yao B."/>
        </authorList>
    </citation>
    <scope>NUCLEOTIDE SEQUENCE [LARGE SCALE GENOMIC DNA]</scope>
    <source>
        <strain evidence="1">Wuqing</strain>
    </source>
</reference>
<protein>
    <submittedName>
        <fullName evidence="1">Uncharacterized protein</fullName>
    </submittedName>
</protein>
<dbReference type="EMBL" id="JWZT01002428">
    <property type="protein sequence ID" value="KII69396.1"/>
    <property type="molecule type" value="Genomic_DNA"/>
</dbReference>
<dbReference type="Proteomes" id="UP000031668">
    <property type="component" value="Unassembled WGS sequence"/>
</dbReference>
<organism evidence="1 2">
    <name type="scientific">Thelohanellus kitauei</name>
    <name type="common">Myxosporean</name>
    <dbReference type="NCBI Taxonomy" id="669202"/>
    <lineage>
        <taxon>Eukaryota</taxon>
        <taxon>Metazoa</taxon>
        <taxon>Cnidaria</taxon>
        <taxon>Myxozoa</taxon>
        <taxon>Myxosporea</taxon>
        <taxon>Bivalvulida</taxon>
        <taxon>Platysporina</taxon>
        <taxon>Myxobolidae</taxon>
        <taxon>Thelohanellus</taxon>
    </lineage>
</organism>